<feature type="compositionally biased region" description="Polar residues" evidence="1">
    <location>
        <begin position="665"/>
        <end position="687"/>
    </location>
</feature>
<feature type="compositionally biased region" description="Polar residues" evidence="1">
    <location>
        <begin position="753"/>
        <end position="768"/>
    </location>
</feature>
<name>A0ABR3R752_9PLEO</name>
<reference evidence="2 3" key="1">
    <citation type="submission" date="2024-02" db="EMBL/GenBank/DDBJ databases">
        <title>De novo assembly and annotation of 12 fungi associated with fruit tree decline syndrome in Ontario, Canada.</title>
        <authorList>
            <person name="Sulman M."/>
            <person name="Ellouze W."/>
            <person name="Ilyukhin E."/>
        </authorList>
    </citation>
    <scope>NUCLEOTIDE SEQUENCE [LARGE SCALE GENOMIC DNA]</scope>
    <source>
        <strain evidence="2 3">M97-236</strain>
    </source>
</reference>
<feature type="region of interest" description="Disordered" evidence="1">
    <location>
        <begin position="631"/>
        <end position="717"/>
    </location>
</feature>
<sequence length="1158" mass="127242">MASFGKVLDLLDDRYLELQDVIGSVEPLPTLVPYAEYTQHVIVYRMDTNHEVFLGLIQDFTMRRAHETGKELWTWFVQWEVDNNPPIQQPSSSKKVRMEPQPVPTLSIAPATPRQTPALTIFERRTLDGALMLEEDMLRILNDIVHVASSLVPNFIEFLYRWIDYYEGDGKALKAALRWEIPSLWDFEYHPLVLPPDTKKENEVAGSENLENDGHRERSPRSRAHSQAAELRQSSPTKKMHTQPKPDLAALELQTFYTEESERLQYREVKFGIQPPKLEQPLPPLINIPRDQRKRTKYYAACFKSRQRALYLLLEAGVTMRQINNYQKLQTAHPKETSEEGDGNGLRNYQKDAKYAQAQFELKEKQMKQREIAISNKLAVEAQLAATHAIPDGAAGLPLIPPTPSYARKPDMAAAMMQRINETRTSKGKDEKINFVPKPLVRRLKSKIFENAMEEPSLKPIRDLMAEGGWYARKNSPVEANNGWNDLRADVDQCLKTSDKEQSEEGEEDDDNVDDGVNEHNNVSTPSDENKCESAIASAATTTALGLPRPSLPPLLPPLPQPLTASTSTTRILDGSMVIEDGSATATHIPMVTPPHDTPPNIATYMQNLNTEQAQNLLAFLTPEARHAAASRLQASVQGERTASSQSVPWLDRPAPSSHAHGPSMTVSQSSQDDTASVSPVPSNQTETQDHAISKSPDEGAAMSSPQTTPGGSRNIPHTLLATSVASTPTSNPPVSPATGFSVEHFMYLRRQQAASTTETGTSAQSSRPALPSTPVALQPQPIADPDFGNILPMQRQRVLSADFAAMDALARADSHTQPEAAPSHVQQFASSSGLTHQKTRMTGPPPSTLLQPQQQLHPHIMHPMQIPQTASEGTHTAPTTSATPSVYLPTSTAMLPPPRPGITRNAPSPLSLSPPKPSPFTTLAPQILATSPFLGLSRKAETPIQIYLPKILVPGNGIGPSGRKMGDGGCIETDALMLGYEKPSGELVLNKALLLPVGVWENTLRKVRSGRWSVLETYACPASRLAKAKGKEKANEAPEKGCHAAVCDKLARAYGMMATAPTLREEELTKRWRVSRGPMTSHDRGAVWEGWGAYVDRDVAMTAAERIDALKSEAAPAVKVDDGGVGDGYAPYGDSGEAARRRKEMEELMDEDEDMED</sequence>
<feature type="compositionally biased region" description="Acidic residues" evidence="1">
    <location>
        <begin position="504"/>
        <end position="516"/>
    </location>
</feature>
<evidence type="ECO:0000313" key="3">
    <source>
        <dbReference type="Proteomes" id="UP001521222"/>
    </source>
</evidence>
<feature type="compositionally biased region" description="Polar residues" evidence="1">
    <location>
        <begin position="825"/>
        <end position="837"/>
    </location>
</feature>
<comment type="caution">
    <text evidence="2">The sequence shown here is derived from an EMBL/GenBank/DDBJ whole genome shotgun (WGS) entry which is preliminary data.</text>
</comment>
<accession>A0ABR3R752</accession>
<feature type="compositionally biased region" description="Basic and acidic residues" evidence="1">
    <location>
        <begin position="1138"/>
        <end position="1147"/>
    </location>
</feature>
<feature type="region of interest" description="Disordered" evidence="1">
    <location>
        <begin position="753"/>
        <end position="779"/>
    </location>
</feature>
<protein>
    <submittedName>
        <fullName evidence="2">Uncharacterized protein</fullName>
    </submittedName>
</protein>
<feature type="region of interest" description="Disordered" evidence="1">
    <location>
        <begin position="498"/>
        <end position="532"/>
    </location>
</feature>
<feature type="region of interest" description="Disordered" evidence="1">
    <location>
        <begin position="1120"/>
        <end position="1158"/>
    </location>
</feature>
<feature type="region of interest" description="Disordered" evidence="1">
    <location>
        <begin position="870"/>
        <end position="889"/>
    </location>
</feature>
<feature type="region of interest" description="Disordered" evidence="1">
    <location>
        <begin position="811"/>
        <end position="852"/>
    </location>
</feature>
<evidence type="ECO:0000256" key="1">
    <source>
        <dbReference type="SAM" id="MobiDB-lite"/>
    </source>
</evidence>
<feature type="compositionally biased region" description="Polar residues" evidence="1">
    <location>
        <begin position="633"/>
        <end position="648"/>
    </location>
</feature>
<feature type="compositionally biased region" description="Low complexity" evidence="1">
    <location>
        <begin position="877"/>
        <end position="886"/>
    </location>
</feature>
<organism evidence="2 3">
    <name type="scientific">Nothophoma quercina</name>
    <dbReference type="NCBI Taxonomy" id="749835"/>
    <lineage>
        <taxon>Eukaryota</taxon>
        <taxon>Fungi</taxon>
        <taxon>Dikarya</taxon>
        <taxon>Ascomycota</taxon>
        <taxon>Pezizomycotina</taxon>
        <taxon>Dothideomycetes</taxon>
        <taxon>Pleosporomycetidae</taxon>
        <taxon>Pleosporales</taxon>
        <taxon>Pleosporineae</taxon>
        <taxon>Didymellaceae</taxon>
        <taxon>Nothophoma</taxon>
    </lineage>
</organism>
<dbReference type="Proteomes" id="UP001521222">
    <property type="component" value="Unassembled WGS sequence"/>
</dbReference>
<feature type="compositionally biased region" description="Pro residues" evidence="1">
    <location>
        <begin position="550"/>
        <end position="561"/>
    </location>
</feature>
<feature type="region of interest" description="Disordered" evidence="1">
    <location>
        <begin position="196"/>
        <end position="245"/>
    </location>
</feature>
<proteinExistence type="predicted"/>
<gene>
    <name evidence="2" type="ORF">SLS59_005883</name>
</gene>
<feature type="compositionally biased region" description="Basic and acidic residues" evidence="1">
    <location>
        <begin position="688"/>
        <end position="698"/>
    </location>
</feature>
<dbReference type="EMBL" id="JAKIXB020000018">
    <property type="protein sequence ID" value="KAL1600259.1"/>
    <property type="molecule type" value="Genomic_DNA"/>
</dbReference>
<feature type="compositionally biased region" description="Acidic residues" evidence="1">
    <location>
        <begin position="1148"/>
        <end position="1158"/>
    </location>
</feature>
<evidence type="ECO:0000313" key="2">
    <source>
        <dbReference type="EMBL" id="KAL1600259.1"/>
    </source>
</evidence>
<feature type="region of interest" description="Disordered" evidence="1">
    <location>
        <begin position="545"/>
        <end position="566"/>
    </location>
</feature>
<keyword evidence="3" id="KW-1185">Reference proteome</keyword>